<dbReference type="SUPFAM" id="SSF51735">
    <property type="entry name" value="NAD(P)-binding Rossmann-fold domains"/>
    <property type="match status" value="1"/>
</dbReference>
<proteinExistence type="predicted"/>
<dbReference type="Pfam" id="PF13380">
    <property type="entry name" value="CoA_binding_2"/>
    <property type="match status" value="1"/>
</dbReference>
<evidence type="ECO:0000313" key="3">
    <source>
        <dbReference type="Proteomes" id="UP001250662"/>
    </source>
</evidence>
<dbReference type="EMBL" id="JAVRHU010000005">
    <property type="protein sequence ID" value="MDT0622796.1"/>
    <property type="molecule type" value="Genomic_DNA"/>
</dbReference>
<evidence type="ECO:0000313" key="2">
    <source>
        <dbReference type="EMBL" id="MDT0622796.1"/>
    </source>
</evidence>
<accession>A0ABU3BKV6</accession>
<reference evidence="2 3" key="1">
    <citation type="submission" date="2023-09" db="EMBL/GenBank/DDBJ databases">
        <authorList>
            <person name="Rey-Velasco X."/>
        </authorList>
    </citation>
    <scope>NUCLEOTIDE SEQUENCE [LARGE SCALE GENOMIC DNA]</scope>
    <source>
        <strain evidence="2 3">P007</strain>
    </source>
</reference>
<gene>
    <name evidence="2" type="ORF">RM520_14295</name>
</gene>
<organism evidence="2 3">
    <name type="scientific">Croceitalea vernalis</name>
    <dbReference type="NCBI Taxonomy" id="3075599"/>
    <lineage>
        <taxon>Bacteria</taxon>
        <taxon>Pseudomonadati</taxon>
        <taxon>Bacteroidota</taxon>
        <taxon>Flavobacteriia</taxon>
        <taxon>Flavobacteriales</taxon>
        <taxon>Flavobacteriaceae</taxon>
        <taxon>Croceitalea</taxon>
    </lineage>
</organism>
<evidence type="ECO:0000259" key="1">
    <source>
        <dbReference type="Pfam" id="PF13380"/>
    </source>
</evidence>
<dbReference type="RefSeq" id="WP_311386239.1">
    <property type="nucleotide sequence ID" value="NZ_JAVRHU010000005.1"/>
</dbReference>
<comment type="caution">
    <text evidence="2">The sequence shown here is derived from an EMBL/GenBank/DDBJ whole genome shotgun (WGS) entry which is preliminary data.</text>
</comment>
<dbReference type="InterPro" id="IPR036291">
    <property type="entry name" value="NAD(P)-bd_dom_sf"/>
</dbReference>
<keyword evidence="3" id="KW-1185">Reference proteome</keyword>
<dbReference type="InterPro" id="IPR003781">
    <property type="entry name" value="CoA-bd"/>
</dbReference>
<feature type="domain" description="CoA-binding" evidence="1">
    <location>
        <begin position="3"/>
        <end position="114"/>
    </location>
</feature>
<dbReference type="Gene3D" id="3.40.50.720">
    <property type="entry name" value="NAD(P)-binding Rossmann-like Domain"/>
    <property type="match status" value="1"/>
</dbReference>
<dbReference type="Proteomes" id="UP001250662">
    <property type="component" value="Unassembled WGS sequence"/>
</dbReference>
<name>A0ABU3BKV6_9FLAO</name>
<sequence length="119" mass="13604">MQTTLVFGASLKPDRYSNLAIKRLLEKNISTVAFGLRTGWVDKVQIKTNFSELPKIDTVTLYLNSERQKQYYDTIIALSPRRVIFNPGTENPDFYKLLENEGIKVEVSCTLVLLATNQF</sequence>
<protein>
    <submittedName>
        <fullName evidence="2">CoA-binding protein</fullName>
    </submittedName>
</protein>